<dbReference type="Pfam" id="PF00501">
    <property type="entry name" value="AMP-binding"/>
    <property type="match status" value="1"/>
</dbReference>
<sequence>MFPIDLFHRQARATPDAVAVEAADASLSYRELHASASAFAAALQDIDPEPGSRVGICCFNHVEHLIAWLGVLAAGKVWVPLYPKNKSEEIGRAVDFTGMSIVVVDPEVRELVSRGSARILTTSPDKGEATVAGLVERHAGKRPAFHPLPLDATQAIKFTGGSTGVPKGVMQPYRSWNTNIATQIVSWNLREGDRYLAAAPITHGTSTYILPTLGTGGTIVLTDRPRPAEVLAQLADNRIATTFVPPTMIYMMMQEPGIETLRFPTLRNLVYGSAPMRSEEIERAQKIFGPVVASTYGQTEAPQIATMISADDLRREDKRASVGRETFLTRVAIVDGDGNELPAGEIGEIVIRGDLVMTGYWRQPEKTAETVRDGWLHTGDLGSFDEEGFLFIKGRSKDVVITGGFNVYPSDVEPVIAEHDAVADCAVFGVPDDKWGEAVLAAVELKPGRAADPAEIIRHVKDRLGSVKAPKEVLVYEELPRNAYGKLQKQTLVDDFEARRNTKETA</sequence>
<dbReference type="GO" id="GO:0016877">
    <property type="term" value="F:ligase activity, forming carbon-sulfur bonds"/>
    <property type="evidence" value="ECO:0007669"/>
    <property type="project" value="UniProtKB-ARBA"/>
</dbReference>
<dbReference type="InterPro" id="IPR045851">
    <property type="entry name" value="AMP-bd_C_sf"/>
</dbReference>
<dbReference type="PROSITE" id="PS00455">
    <property type="entry name" value="AMP_BINDING"/>
    <property type="match status" value="1"/>
</dbReference>
<comment type="caution">
    <text evidence="3">The sequence shown here is derived from an EMBL/GenBank/DDBJ whole genome shotgun (WGS) entry which is preliminary data.</text>
</comment>
<dbReference type="Proteomes" id="UP000469011">
    <property type="component" value="Unassembled WGS sequence"/>
</dbReference>
<evidence type="ECO:0000259" key="1">
    <source>
        <dbReference type="Pfam" id="PF00501"/>
    </source>
</evidence>
<dbReference type="Gene3D" id="3.30.300.30">
    <property type="match status" value="1"/>
</dbReference>
<reference evidence="3 4" key="1">
    <citation type="submission" date="2020-01" db="EMBL/GenBank/DDBJ databases">
        <title>Jiella pacifica sp. nov.</title>
        <authorList>
            <person name="Xue Z."/>
            <person name="Zhu S."/>
            <person name="Chen J."/>
            <person name="Yang J."/>
        </authorList>
    </citation>
    <scope>NUCLEOTIDE SEQUENCE [LARGE SCALE GENOMIC DNA]</scope>
    <source>
        <strain evidence="3 4">40Bstr34</strain>
    </source>
</reference>
<dbReference type="EMBL" id="JAAAMG010000005">
    <property type="protein sequence ID" value="NDW04530.1"/>
    <property type="molecule type" value="Genomic_DNA"/>
</dbReference>
<dbReference type="InterPro" id="IPR020845">
    <property type="entry name" value="AMP-binding_CS"/>
</dbReference>
<proteinExistence type="predicted"/>
<dbReference type="InterPro" id="IPR050237">
    <property type="entry name" value="ATP-dep_AMP-bd_enzyme"/>
</dbReference>
<accession>A0A6N9SZK5</accession>
<dbReference type="PANTHER" id="PTHR43767:SF7">
    <property type="entry name" value="MEDIUM_LONG-CHAIN-FATTY-ACID--COA LIGASE FADD8"/>
    <property type="match status" value="1"/>
</dbReference>
<keyword evidence="4" id="KW-1185">Reference proteome</keyword>
<dbReference type="PANTHER" id="PTHR43767">
    <property type="entry name" value="LONG-CHAIN-FATTY-ACID--COA LIGASE"/>
    <property type="match status" value="1"/>
</dbReference>
<organism evidence="3 4">
    <name type="scientific">Jiella pacifica</name>
    <dbReference type="NCBI Taxonomy" id="2696469"/>
    <lineage>
        <taxon>Bacteria</taxon>
        <taxon>Pseudomonadati</taxon>
        <taxon>Pseudomonadota</taxon>
        <taxon>Alphaproteobacteria</taxon>
        <taxon>Hyphomicrobiales</taxon>
        <taxon>Aurantimonadaceae</taxon>
        <taxon>Jiella</taxon>
    </lineage>
</organism>
<dbReference type="InterPro" id="IPR025110">
    <property type="entry name" value="AMP-bd_C"/>
</dbReference>
<evidence type="ECO:0000313" key="4">
    <source>
        <dbReference type="Proteomes" id="UP000469011"/>
    </source>
</evidence>
<dbReference type="Gene3D" id="3.40.50.12780">
    <property type="entry name" value="N-terminal domain of ligase-like"/>
    <property type="match status" value="1"/>
</dbReference>
<name>A0A6N9SZK5_9HYPH</name>
<dbReference type="RefSeq" id="WP_163462771.1">
    <property type="nucleotide sequence ID" value="NZ_JAAAMG010000005.1"/>
</dbReference>
<evidence type="ECO:0000259" key="2">
    <source>
        <dbReference type="Pfam" id="PF13193"/>
    </source>
</evidence>
<dbReference type="InterPro" id="IPR000873">
    <property type="entry name" value="AMP-dep_synth/lig_dom"/>
</dbReference>
<evidence type="ECO:0000313" key="3">
    <source>
        <dbReference type="EMBL" id="NDW04530.1"/>
    </source>
</evidence>
<dbReference type="Pfam" id="PF13193">
    <property type="entry name" value="AMP-binding_C"/>
    <property type="match status" value="1"/>
</dbReference>
<dbReference type="AlphaFoldDB" id="A0A6N9SZK5"/>
<feature type="domain" description="AMP-binding enzyme C-terminal" evidence="2">
    <location>
        <begin position="412"/>
        <end position="486"/>
    </location>
</feature>
<gene>
    <name evidence="3" type="ORF">GTK09_08830</name>
</gene>
<protein>
    <submittedName>
        <fullName evidence="3">AMP-binding protein</fullName>
    </submittedName>
</protein>
<dbReference type="InterPro" id="IPR042099">
    <property type="entry name" value="ANL_N_sf"/>
</dbReference>
<feature type="domain" description="AMP-dependent synthetase/ligase" evidence="1">
    <location>
        <begin position="7"/>
        <end position="361"/>
    </location>
</feature>
<dbReference type="SUPFAM" id="SSF56801">
    <property type="entry name" value="Acetyl-CoA synthetase-like"/>
    <property type="match status" value="1"/>
</dbReference>